<dbReference type="CDD" id="cd02976">
    <property type="entry name" value="NrdH"/>
    <property type="match status" value="1"/>
</dbReference>
<organism evidence="1 2">
    <name type="scientific">Oceanobacillus kapialis</name>
    <dbReference type="NCBI Taxonomy" id="481353"/>
    <lineage>
        <taxon>Bacteria</taxon>
        <taxon>Bacillati</taxon>
        <taxon>Bacillota</taxon>
        <taxon>Bacilli</taxon>
        <taxon>Bacillales</taxon>
        <taxon>Bacillaceae</taxon>
        <taxon>Oceanobacillus</taxon>
    </lineage>
</organism>
<dbReference type="PANTHER" id="PTHR33558">
    <property type="entry name" value="GLUTAREDOXIN-LIKE PROTEIN C5ORF63 HOMOLOG"/>
    <property type="match status" value="1"/>
</dbReference>
<comment type="caution">
    <text evidence="1">The sequence shown here is derived from an EMBL/GenBank/DDBJ whole genome shotgun (WGS) entry which is preliminary data.</text>
</comment>
<gene>
    <name evidence="1" type="ORF">ACFSUN_10025</name>
</gene>
<dbReference type="InterPro" id="IPR008554">
    <property type="entry name" value="Glutaredoxin-like"/>
</dbReference>
<dbReference type="EMBL" id="JBHUMX010000035">
    <property type="protein sequence ID" value="MFD2629113.1"/>
    <property type="molecule type" value="Genomic_DNA"/>
</dbReference>
<dbReference type="PANTHER" id="PTHR33558:SF1">
    <property type="entry name" value="GLUTAREDOXIN-LIKE PROTEIN C5ORF63 HOMOLOG"/>
    <property type="match status" value="1"/>
</dbReference>
<dbReference type="RefSeq" id="WP_379561865.1">
    <property type="nucleotide sequence ID" value="NZ_CP085256.1"/>
</dbReference>
<dbReference type="InterPro" id="IPR036249">
    <property type="entry name" value="Thioredoxin-like_sf"/>
</dbReference>
<protein>
    <submittedName>
        <fullName evidence="1">Glutaredoxin family protein</fullName>
    </submittedName>
</protein>
<evidence type="ECO:0000313" key="1">
    <source>
        <dbReference type="EMBL" id="MFD2629113.1"/>
    </source>
</evidence>
<reference evidence="2" key="1">
    <citation type="journal article" date="2019" name="Int. J. Syst. Evol. Microbiol.">
        <title>The Global Catalogue of Microorganisms (GCM) 10K type strain sequencing project: providing services to taxonomists for standard genome sequencing and annotation.</title>
        <authorList>
            <consortium name="The Broad Institute Genomics Platform"/>
            <consortium name="The Broad Institute Genome Sequencing Center for Infectious Disease"/>
            <person name="Wu L."/>
            <person name="Ma J."/>
        </authorList>
    </citation>
    <scope>NUCLEOTIDE SEQUENCE [LARGE SCALE GENOMIC DNA]</scope>
    <source>
        <strain evidence="2">TISTR 1858</strain>
    </source>
</reference>
<accession>A0ABW5Q0M3</accession>
<sequence>MQSTIILYTKENCGLCEEAKGLLESLQLQYPFQMEERDIYTNEEWLQEYQLMIPVVEIDGIQFYGEQLQPEVLQEALSK</sequence>
<dbReference type="Pfam" id="PF05768">
    <property type="entry name" value="Glrx-like"/>
    <property type="match status" value="1"/>
</dbReference>
<dbReference type="Proteomes" id="UP001597451">
    <property type="component" value="Unassembled WGS sequence"/>
</dbReference>
<dbReference type="InterPro" id="IPR052565">
    <property type="entry name" value="Glutaredoxin-like_YDR286C"/>
</dbReference>
<proteinExistence type="predicted"/>
<name>A0ABW5Q0M3_9BACI</name>
<dbReference type="SUPFAM" id="SSF52833">
    <property type="entry name" value="Thioredoxin-like"/>
    <property type="match status" value="1"/>
</dbReference>
<dbReference type="Gene3D" id="3.40.30.10">
    <property type="entry name" value="Glutaredoxin"/>
    <property type="match status" value="1"/>
</dbReference>
<evidence type="ECO:0000313" key="2">
    <source>
        <dbReference type="Proteomes" id="UP001597451"/>
    </source>
</evidence>
<keyword evidence="2" id="KW-1185">Reference proteome</keyword>